<evidence type="ECO:0000313" key="4">
    <source>
        <dbReference type="EMBL" id="QFJ53615.1"/>
    </source>
</evidence>
<reference evidence="5" key="1">
    <citation type="submission" date="2019-08" db="EMBL/GenBank/DDBJ databases">
        <title>Complete Genome Sequence of the Polysaccharide-Degrading Rumen Bacterium Pseudobutyrivibrio xylanivorans MA3014.</title>
        <authorList>
            <person name="Palevich N."/>
            <person name="Maclean P.H."/>
            <person name="Kelly W.J."/>
            <person name="Leahy S.C."/>
            <person name="Rakonjac J."/>
            <person name="Attwood G.T."/>
        </authorList>
    </citation>
    <scope>NUCLEOTIDE SEQUENCE [LARGE SCALE GENOMIC DNA]</scope>
    <source>
        <strain evidence="5">MA3014</strain>
    </source>
</reference>
<feature type="domain" description="PA14" evidence="3">
    <location>
        <begin position="581"/>
        <end position="773"/>
    </location>
</feature>
<sequence length="919" mass="102435">MIKKIPTLHKMLALFLALILFASTSFGVYAEGDGGALPDETTTENTGGNSSGETKQEVDTADESTGQTGESATGESKEVVEENGDTSGNSNDSDTNSKDNITEEDNKEKAEADSEKTDSDASIDDAEKEDSKKADSKEEDSKEEDSKVEDSKEKDSKEKDSEKDESDEDYSKKDDAELDEEKDEDSDEIEEQKQEDKSFEKSVGDYKVSVFVEADTFEKDTFEFTASEYQMTEAQEQALKEAYSIKRFDEDELVAIDMTFTLDGEVVQPKKNVEVKVTSLGFTPDAVAHFPEEGSIEKETFTAEGGVVTYDASSFSPFVLFSAPEPEATSGGVLYGSKGSSGKSPYGYAETDEEHLAGVSTIAEAYDPDRYAVKLIRVNSEEKHFSNIAPSDTSDNPADWHYYIYSSENDDTFKFHFEAPENYYINYVGLGKVSLPLSADNIPTVENRKYTPVDYARTFDVELTLKKMGGSYAANYVVVCLNPIPVQFDDNAETTIVNGAQFINYENDTTAFGDSFLFTDGKQYDGTSNYVYYNQVWQGLASSTYDTENGIFNLKDTSGKNPIPTYKSYKDNESAYDYISDYQSNVGVQFRKDMDGYWTIDSDSTRYEIKDNVLVPTEGERQFRPFGETNHYAMVLPMTFTVNSTGKDDNGNDMIFRFSGDDDVYVYVDGKLVLDLGGIHDAIKGQINFQSGDILIQGDYDTQMTSSVDGSVYKKMDMDCQNLYTTLGTTLSGFANDEHKLTVIYFERGKNLSNCRISYNFNRDEEPPKTGKLNIIKTLLKFVKPLGKATFVFEVSYRYASTDYSYVFSYEFDEAGTKNDLLIDVPAGIEVTVKEVYEGASYKSVGDTLQKVSVDADETKTVKFVNTYDGRTNIGTSMKNVFSRIVDQVVEQFGDLIDSTVEFVFNKDKSFKDTEGGAQ</sequence>
<feature type="region of interest" description="Disordered" evidence="1">
    <location>
        <begin position="32"/>
        <end position="200"/>
    </location>
</feature>
<feature type="compositionally biased region" description="Basic and acidic residues" evidence="1">
    <location>
        <begin position="129"/>
        <end position="162"/>
    </location>
</feature>
<dbReference type="AlphaFoldDB" id="A0A5P6VLT6"/>
<protein>
    <recommendedName>
        <fullName evidence="3">PA14 domain-containing protein</fullName>
    </recommendedName>
</protein>
<dbReference type="KEGG" id="pxv:FXF36_01390"/>
<evidence type="ECO:0000256" key="2">
    <source>
        <dbReference type="SAM" id="SignalP"/>
    </source>
</evidence>
<dbReference type="RefSeq" id="WP_151622113.1">
    <property type="nucleotide sequence ID" value="NZ_CP043028.1"/>
</dbReference>
<dbReference type="OrthoDB" id="9816455at2"/>
<evidence type="ECO:0000313" key="5">
    <source>
        <dbReference type="Proteomes" id="UP000327030"/>
    </source>
</evidence>
<keyword evidence="2" id="KW-0732">Signal</keyword>
<feature type="compositionally biased region" description="Low complexity" evidence="1">
    <location>
        <begin position="85"/>
        <end position="94"/>
    </location>
</feature>
<feature type="compositionally biased region" description="Basic and acidic residues" evidence="1">
    <location>
        <begin position="191"/>
        <end position="200"/>
    </location>
</feature>
<name>A0A5P6VLT6_PSEXY</name>
<dbReference type="InterPro" id="IPR037524">
    <property type="entry name" value="PA14/GLEYA"/>
</dbReference>
<dbReference type="Proteomes" id="UP000327030">
    <property type="component" value="Chromosome 1"/>
</dbReference>
<feature type="compositionally biased region" description="Acidic residues" evidence="1">
    <location>
        <begin position="176"/>
        <end position="190"/>
    </location>
</feature>
<feature type="chain" id="PRO_5038424357" description="PA14 domain-containing protein" evidence="2">
    <location>
        <begin position="31"/>
        <end position="919"/>
    </location>
</feature>
<proteinExistence type="predicted"/>
<dbReference type="PROSITE" id="PS51820">
    <property type="entry name" value="PA14"/>
    <property type="match status" value="1"/>
</dbReference>
<gene>
    <name evidence="4" type="ORF">FXF36_01390</name>
</gene>
<feature type="signal peptide" evidence="2">
    <location>
        <begin position="1"/>
        <end position="30"/>
    </location>
</feature>
<feature type="compositionally biased region" description="Basic and acidic residues" evidence="1">
    <location>
        <begin position="95"/>
        <end position="119"/>
    </location>
</feature>
<evidence type="ECO:0000256" key="1">
    <source>
        <dbReference type="SAM" id="MobiDB-lite"/>
    </source>
</evidence>
<evidence type="ECO:0000259" key="3">
    <source>
        <dbReference type="PROSITE" id="PS51820"/>
    </source>
</evidence>
<dbReference type="EMBL" id="CP043028">
    <property type="protein sequence ID" value="QFJ53615.1"/>
    <property type="molecule type" value="Genomic_DNA"/>
</dbReference>
<accession>A0A5P6VLT6</accession>
<organism evidence="4 5">
    <name type="scientific">Pseudobutyrivibrio xylanivorans</name>
    <dbReference type="NCBI Taxonomy" id="185007"/>
    <lineage>
        <taxon>Bacteria</taxon>
        <taxon>Bacillati</taxon>
        <taxon>Bacillota</taxon>
        <taxon>Clostridia</taxon>
        <taxon>Lachnospirales</taxon>
        <taxon>Lachnospiraceae</taxon>
        <taxon>Pseudobutyrivibrio</taxon>
    </lineage>
</organism>
<feature type="compositionally biased region" description="Polar residues" evidence="1">
    <location>
        <begin position="63"/>
        <end position="74"/>
    </location>
</feature>
<feature type="compositionally biased region" description="Low complexity" evidence="1">
    <location>
        <begin position="43"/>
        <end position="53"/>
    </location>
</feature>